<name>A0A0A8X7X7_MESS1</name>
<protein>
    <submittedName>
        <fullName evidence="1">Uncharacterized protein</fullName>
    </submittedName>
</protein>
<reference evidence="1 2" key="1">
    <citation type="submission" date="2013-06" db="EMBL/GenBank/DDBJ databases">
        <title>Whole genome shotgun sequence of Bacillus selenatarsenatis SF-1.</title>
        <authorList>
            <person name="Kuroda M."/>
            <person name="Sei K."/>
            <person name="Yamashita M."/>
            <person name="Ike M."/>
        </authorList>
    </citation>
    <scope>NUCLEOTIDE SEQUENCE [LARGE SCALE GENOMIC DNA]</scope>
    <source>
        <strain evidence="1 2">SF-1</strain>
    </source>
</reference>
<gene>
    <name evidence="1" type="ORF">SAMD00020551_4227</name>
</gene>
<proteinExistence type="predicted"/>
<keyword evidence="2" id="KW-1185">Reference proteome</keyword>
<dbReference type="Proteomes" id="UP000031014">
    <property type="component" value="Unassembled WGS sequence"/>
</dbReference>
<evidence type="ECO:0000313" key="1">
    <source>
        <dbReference type="EMBL" id="GAM16055.1"/>
    </source>
</evidence>
<sequence length="45" mass="5192">MESLQLLLFYFSLIKINKSAGLDAKHLTGTYQYQALFIRHQADFG</sequence>
<organism evidence="1 2">
    <name type="scientific">Mesobacillus selenatarsenatis (strain DSM 18680 / JCM 14380 / FERM P-15431 / SF-1)</name>
    <dbReference type="NCBI Taxonomy" id="1321606"/>
    <lineage>
        <taxon>Bacteria</taxon>
        <taxon>Bacillati</taxon>
        <taxon>Bacillota</taxon>
        <taxon>Bacilli</taxon>
        <taxon>Bacillales</taxon>
        <taxon>Bacillaceae</taxon>
        <taxon>Mesobacillus</taxon>
    </lineage>
</organism>
<dbReference type="EMBL" id="BASE01000106">
    <property type="protein sequence ID" value="GAM16055.1"/>
    <property type="molecule type" value="Genomic_DNA"/>
</dbReference>
<dbReference type="AlphaFoldDB" id="A0A0A8X7X7"/>
<comment type="caution">
    <text evidence="1">The sequence shown here is derived from an EMBL/GenBank/DDBJ whole genome shotgun (WGS) entry which is preliminary data.</text>
</comment>
<accession>A0A0A8X7X7</accession>
<evidence type="ECO:0000313" key="2">
    <source>
        <dbReference type="Proteomes" id="UP000031014"/>
    </source>
</evidence>